<dbReference type="InterPro" id="IPR002818">
    <property type="entry name" value="DJ-1/PfpI"/>
</dbReference>
<dbReference type="InterPro" id="IPR018062">
    <property type="entry name" value="HTH_AraC-typ_CS"/>
</dbReference>
<accession>A0A4U7N9S1</accession>
<dbReference type="InterPro" id="IPR029062">
    <property type="entry name" value="Class_I_gatase-like"/>
</dbReference>
<dbReference type="OrthoDB" id="9793400at2"/>
<dbReference type="PANTHER" id="PTHR43130:SF3">
    <property type="entry name" value="HTH-TYPE TRANSCRIPTIONAL REGULATOR RV1931C"/>
    <property type="match status" value="1"/>
</dbReference>
<dbReference type="InterPro" id="IPR009057">
    <property type="entry name" value="Homeodomain-like_sf"/>
</dbReference>
<proteinExistence type="predicted"/>
<dbReference type="SUPFAM" id="SSF46689">
    <property type="entry name" value="Homeodomain-like"/>
    <property type="match status" value="2"/>
</dbReference>
<dbReference type="CDD" id="cd03136">
    <property type="entry name" value="GATase1_AraC_ArgR_like"/>
    <property type="match status" value="1"/>
</dbReference>
<dbReference type="GO" id="GO:0043565">
    <property type="term" value="F:sequence-specific DNA binding"/>
    <property type="evidence" value="ECO:0007669"/>
    <property type="project" value="InterPro"/>
</dbReference>
<dbReference type="GO" id="GO:0003700">
    <property type="term" value="F:DNA-binding transcription factor activity"/>
    <property type="evidence" value="ECO:0007669"/>
    <property type="project" value="InterPro"/>
</dbReference>
<dbReference type="Proteomes" id="UP000306575">
    <property type="component" value="Unassembled WGS sequence"/>
</dbReference>
<sequence length="362" mass="40136">MLVRAHGIVCGLRDEIDRCLPQPKCGGTTVSDGLIPKGVARVEMEDTPEPEHFVFLLVPNMSMLAFSAAIEPLRVANQLTGKVLYRWTMMSEDGASVRCSNGVELGADCALGDTPAGSHIFVCSGVQPELATSQKVADWVRFQWRSGRTVGGLCTGAYTLARAGILKGKSFTLHWENQIPFRETYPDLEVSEQLYVIDDRIMTSGGGAAATDLFLKLIYERHGPMLSQAVLNMCLHFVHRSDADSQQSSKSAALGIRNEKLIQIITMFDDLLDQQIDLDELAYKVGISRRQLERLFVRHIGKTPKRYLVDLRLQRARALMAETDLPVSEVAAACGFETVSHFSKRFREQFGMSPYSFSVAKS</sequence>
<protein>
    <submittedName>
        <fullName evidence="5">GlxA family transcriptional regulator</fullName>
    </submittedName>
</protein>
<dbReference type="PROSITE" id="PS00041">
    <property type="entry name" value="HTH_ARAC_FAMILY_1"/>
    <property type="match status" value="1"/>
</dbReference>
<dbReference type="PRINTS" id="PR00032">
    <property type="entry name" value="HTHARAC"/>
</dbReference>
<evidence type="ECO:0000313" key="6">
    <source>
        <dbReference type="Proteomes" id="UP000306575"/>
    </source>
</evidence>
<evidence type="ECO:0000259" key="4">
    <source>
        <dbReference type="PROSITE" id="PS01124"/>
    </source>
</evidence>
<dbReference type="Gene3D" id="1.10.10.60">
    <property type="entry name" value="Homeodomain-like"/>
    <property type="match status" value="2"/>
</dbReference>
<dbReference type="PROSITE" id="PS01124">
    <property type="entry name" value="HTH_ARAC_FAMILY_2"/>
    <property type="match status" value="1"/>
</dbReference>
<dbReference type="EMBL" id="SULI01000002">
    <property type="protein sequence ID" value="TKZ22146.1"/>
    <property type="molecule type" value="Genomic_DNA"/>
</dbReference>
<keyword evidence="6" id="KW-1185">Reference proteome</keyword>
<name>A0A4U7N9S1_9RHOB</name>
<dbReference type="InterPro" id="IPR020449">
    <property type="entry name" value="Tscrpt_reg_AraC-type_HTH"/>
</dbReference>
<keyword evidence="3" id="KW-0804">Transcription</keyword>
<dbReference type="SUPFAM" id="SSF52317">
    <property type="entry name" value="Class I glutamine amidotransferase-like"/>
    <property type="match status" value="1"/>
</dbReference>
<evidence type="ECO:0000256" key="2">
    <source>
        <dbReference type="ARBA" id="ARBA00023125"/>
    </source>
</evidence>
<dbReference type="InterPro" id="IPR052158">
    <property type="entry name" value="INH-QAR"/>
</dbReference>
<organism evidence="5 6">
    <name type="scientific">Shimia litoralis</name>
    <dbReference type="NCBI Taxonomy" id="420403"/>
    <lineage>
        <taxon>Bacteria</taxon>
        <taxon>Pseudomonadati</taxon>
        <taxon>Pseudomonadota</taxon>
        <taxon>Alphaproteobacteria</taxon>
        <taxon>Rhodobacterales</taxon>
        <taxon>Roseobacteraceae</taxon>
    </lineage>
</organism>
<dbReference type="SMART" id="SM00342">
    <property type="entry name" value="HTH_ARAC"/>
    <property type="match status" value="1"/>
</dbReference>
<reference evidence="5 6" key="1">
    <citation type="submission" date="2019-04" db="EMBL/GenBank/DDBJ databases">
        <title>Genome sequence of Pelagicola litoralis CL-ES2.</title>
        <authorList>
            <person name="Cao J."/>
        </authorList>
    </citation>
    <scope>NUCLEOTIDE SEQUENCE [LARGE SCALE GENOMIC DNA]</scope>
    <source>
        <strain evidence="5 6">CL-ES2</strain>
    </source>
</reference>
<dbReference type="Pfam" id="PF01965">
    <property type="entry name" value="DJ-1_PfpI"/>
    <property type="match status" value="1"/>
</dbReference>
<dbReference type="PANTHER" id="PTHR43130">
    <property type="entry name" value="ARAC-FAMILY TRANSCRIPTIONAL REGULATOR"/>
    <property type="match status" value="1"/>
</dbReference>
<keyword evidence="1" id="KW-0805">Transcription regulation</keyword>
<evidence type="ECO:0000256" key="1">
    <source>
        <dbReference type="ARBA" id="ARBA00023015"/>
    </source>
</evidence>
<dbReference type="InterPro" id="IPR018060">
    <property type="entry name" value="HTH_AraC"/>
</dbReference>
<keyword evidence="2" id="KW-0238">DNA-binding</keyword>
<comment type="caution">
    <text evidence="5">The sequence shown here is derived from an EMBL/GenBank/DDBJ whole genome shotgun (WGS) entry which is preliminary data.</text>
</comment>
<dbReference type="Gene3D" id="3.40.50.880">
    <property type="match status" value="1"/>
</dbReference>
<gene>
    <name evidence="5" type="ORF">FAP39_02795</name>
</gene>
<evidence type="ECO:0000313" key="5">
    <source>
        <dbReference type="EMBL" id="TKZ22146.1"/>
    </source>
</evidence>
<dbReference type="AlphaFoldDB" id="A0A4U7N9S1"/>
<feature type="domain" description="HTH araC/xylS-type" evidence="4">
    <location>
        <begin position="262"/>
        <end position="360"/>
    </location>
</feature>
<dbReference type="Pfam" id="PF12833">
    <property type="entry name" value="HTH_18"/>
    <property type="match status" value="1"/>
</dbReference>
<evidence type="ECO:0000256" key="3">
    <source>
        <dbReference type="ARBA" id="ARBA00023163"/>
    </source>
</evidence>